<evidence type="ECO:0000256" key="7">
    <source>
        <dbReference type="PIRNR" id="PIRNR038996"/>
    </source>
</evidence>
<dbReference type="NCBIfam" id="NF006739">
    <property type="entry name" value="PRK09267.1-5"/>
    <property type="match status" value="1"/>
</dbReference>
<dbReference type="InterPro" id="IPR029039">
    <property type="entry name" value="Flavoprotein-like_sf"/>
</dbReference>
<evidence type="ECO:0000256" key="2">
    <source>
        <dbReference type="ARBA" id="ARBA00005267"/>
    </source>
</evidence>
<dbReference type="InterPro" id="IPR008254">
    <property type="entry name" value="Flavodoxin/NO_synth"/>
</dbReference>
<evidence type="ECO:0000256" key="4">
    <source>
        <dbReference type="ARBA" id="ARBA00022630"/>
    </source>
</evidence>
<evidence type="ECO:0000313" key="9">
    <source>
        <dbReference type="EMBL" id="MBC8594994.1"/>
    </source>
</evidence>
<keyword evidence="5 7" id="KW-0288">FMN</keyword>
<proteinExistence type="inferred from homology"/>
<comment type="function">
    <text evidence="7">Low-potential electron donor to a number of redox enzymes.</text>
</comment>
<gene>
    <name evidence="9" type="ORF">H8744_17435</name>
</gene>
<evidence type="ECO:0000256" key="3">
    <source>
        <dbReference type="ARBA" id="ARBA00022448"/>
    </source>
</evidence>
<dbReference type="EMBL" id="JACRTF010000001">
    <property type="protein sequence ID" value="MBC8594994.1"/>
    <property type="molecule type" value="Genomic_DNA"/>
</dbReference>
<dbReference type="PANTHER" id="PTHR42809">
    <property type="entry name" value="FLAVODOXIN 2"/>
    <property type="match status" value="1"/>
</dbReference>
<comment type="caution">
    <text evidence="9">The sequence shown here is derived from an EMBL/GenBank/DDBJ whole genome shotgun (WGS) entry which is preliminary data.</text>
</comment>
<dbReference type="Gene3D" id="3.40.50.360">
    <property type="match status" value="1"/>
</dbReference>
<dbReference type="SUPFAM" id="SSF52218">
    <property type="entry name" value="Flavoproteins"/>
    <property type="match status" value="1"/>
</dbReference>
<protein>
    <recommendedName>
        <fullName evidence="7">Flavodoxin</fullName>
    </recommendedName>
</protein>
<dbReference type="RefSeq" id="WP_262436067.1">
    <property type="nucleotide sequence ID" value="NZ_JACRTF010000001.1"/>
</dbReference>
<dbReference type="InterPro" id="IPR010086">
    <property type="entry name" value="Flavodoxin_lc"/>
</dbReference>
<evidence type="ECO:0000256" key="5">
    <source>
        <dbReference type="ARBA" id="ARBA00022643"/>
    </source>
</evidence>
<evidence type="ECO:0000256" key="6">
    <source>
        <dbReference type="ARBA" id="ARBA00022982"/>
    </source>
</evidence>
<dbReference type="AlphaFoldDB" id="A0A926FAL7"/>
<sequence>MKKIALIYAAKADKTGSVAEKIQKEFGDAVEVVSVEDAWNNDFEGYDKIIVGASTWFDGELPTYWDELLPELRTLNLKGKKVAIFGLGDQVKYPDNFADGIGLLADVFEGDGATLVGYTSPEGYKFDKSHALRGGKWCGLVIDVENQPELTDKRVKEWCKQVKKEFGDA</sequence>
<evidence type="ECO:0000259" key="8">
    <source>
        <dbReference type="PROSITE" id="PS50902"/>
    </source>
</evidence>
<dbReference type="NCBIfam" id="TIGR01752">
    <property type="entry name" value="flav_long"/>
    <property type="match status" value="1"/>
</dbReference>
<dbReference type="PROSITE" id="PS50902">
    <property type="entry name" value="FLAVODOXIN_LIKE"/>
    <property type="match status" value="1"/>
</dbReference>
<dbReference type="Proteomes" id="UP000651085">
    <property type="component" value="Unassembled WGS sequence"/>
</dbReference>
<dbReference type="InterPro" id="IPR050619">
    <property type="entry name" value="Flavodoxin"/>
</dbReference>
<dbReference type="GO" id="GO:0009055">
    <property type="term" value="F:electron transfer activity"/>
    <property type="evidence" value="ECO:0007669"/>
    <property type="project" value="UniProtKB-UniRule"/>
</dbReference>
<name>A0A926FAL7_9BACT</name>
<keyword evidence="4 7" id="KW-0285">Flavoprotein</keyword>
<evidence type="ECO:0000256" key="1">
    <source>
        <dbReference type="ARBA" id="ARBA00001917"/>
    </source>
</evidence>
<comment type="cofactor">
    <cofactor evidence="1 7">
        <name>FMN</name>
        <dbReference type="ChEBI" id="CHEBI:58210"/>
    </cofactor>
</comment>
<keyword evidence="3 7" id="KW-0813">Transport</keyword>
<feature type="domain" description="Flavodoxin-like" evidence="8">
    <location>
        <begin position="4"/>
        <end position="163"/>
    </location>
</feature>
<dbReference type="PANTHER" id="PTHR42809:SF1">
    <property type="entry name" value="FLAVODOXIN 1"/>
    <property type="match status" value="1"/>
</dbReference>
<dbReference type="PIRSF" id="PIRSF038996">
    <property type="entry name" value="FldA"/>
    <property type="match status" value="1"/>
</dbReference>
<keyword evidence="6 7" id="KW-0249">Electron transport</keyword>
<reference evidence="9" key="1">
    <citation type="submission" date="2020-08" db="EMBL/GenBank/DDBJ databases">
        <title>Genome public.</title>
        <authorList>
            <person name="Liu C."/>
            <person name="Sun Q."/>
        </authorList>
    </citation>
    <scope>NUCLEOTIDE SEQUENCE</scope>
    <source>
        <strain evidence="9">N12</strain>
    </source>
</reference>
<organism evidence="9 10">
    <name type="scientific">Jilunia laotingensis</name>
    <dbReference type="NCBI Taxonomy" id="2763675"/>
    <lineage>
        <taxon>Bacteria</taxon>
        <taxon>Pseudomonadati</taxon>
        <taxon>Bacteroidota</taxon>
        <taxon>Bacteroidia</taxon>
        <taxon>Bacteroidales</taxon>
        <taxon>Bacteroidaceae</taxon>
        <taxon>Jilunia</taxon>
    </lineage>
</organism>
<keyword evidence="10" id="KW-1185">Reference proteome</keyword>
<dbReference type="Pfam" id="PF00258">
    <property type="entry name" value="Flavodoxin_1"/>
    <property type="match status" value="1"/>
</dbReference>
<comment type="similarity">
    <text evidence="2 7">Belongs to the flavodoxin family.</text>
</comment>
<evidence type="ECO:0000313" key="10">
    <source>
        <dbReference type="Proteomes" id="UP000651085"/>
    </source>
</evidence>
<accession>A0A926FAL7</accession>
<dbReference type="GO" id="GO:0010181">
    <property type="term" value="F:FMN binding"/>
    <property type="evidence" value="ECO:0007669"/>
    <property type="project" value="UniProtKB-UniRule"/>
</dbReference>